<dbReference type="RefSeq" id="WP_040057678.1">
    <property type="nucleotide sequence ID" value="NZ_CP011974.1"/>
</dbReference>
<dbReference type="AlphaFoldDB" id="A0A0H4KGC2"/>
<dbReference type="EMBL" id="CP011974">
    <property type="protein sequence ID" value="AKO92640.1"/>
    <property type="molecule type" value="Genomic_DNA"/>
</dbReference>
<sequence>MDYFLFAHLHFSSYTEAFIKVNVQHSFEHQLTGFYQQAFDTRLEKAKQWMGMRMEVEKRRMDDDSI</sequence>
<evidence type="ECO:0000313" key="2">
    <source>
        <dbReference type="Proteomes" id="UP000036202"/>
    </source>
</evidence>
<proteinExistence type="predicted"/>
<accession>A0A0H4KGC2</accession>
<gene>
    <name evidence="1" type="ORF">BEH_11380</name>
</gene>
<dbReference type="GeneID" id="93701402"/>
<reference evidence="2" key="2">
    <citation type="submission" date="2015-06" db="EMBL/GenBank/DDBJ databases">
        <title>Genome Sequence of Bacillus endophyticus and Analysis of its Companion Mechanism in the Ketogulonigenium vulgare-Bacillus strain Consortium.</title>
        <authorList>
            <person name="Jia N."/>
            <person name="Du J."/>
            <person name="Ding M.-Z."/>
            <person name="Gao F."/>
            <person name="Yuan Y.-J."/>
        </authorList>
    </citation>
    <scope>NUCLEOTIDE SEQUENCE [LARGE SCALE GENOMIC DNA]</scope>
    <source>
        <strain evidence="2">Hbe603</strain>
    </source>
</reference>
<accession>A0A231SE67</accession>
<dbReference type="KEGG" id="beo:BEH_11380"/>
<evidence type="ECO:0000313" key="1">
    <source>
        <dbReference type="EMBL" id="AKO92640.1"/>
    </source>
</evidence>
<reference evidence="1 2" key="1">
    <citation type="journal article" date="2015" name="PLoS ONE">
        <title>Genome Sequence of Bacillus endophyticus and Analysis of Its Companion Mechanism in the Ketogulonigenium vulgare-Bacillus Strain Consortium.</title>
        <authorList>
            <person name="Jia N."/>
            <person name="Du J."/>
            <person name="Ding M.Z."/>
            <person name="Gao F."/>
            <person name="Yuan Y.J."/>
        </authorList>
    </citation>
    <scope>NUCLEOTIDE SEQUENCE [LARGE SCALE GENOMIC DNA]</scope>
    <source>
        <strain evidence="1 2">Hbe603</strain>
    </source>
</reference>
<keyword evidence="2" id="KW-1185">Reference proteome</keyword>
<dbReference type="Proteomes" id="UP000036202">
    <property type="component" value="Chromosome"/>
</dbReference>
<dbReference type="PATRIC" id="fig|135735.6.peg.2379"/>
<protein>
    <submittedName>
        <fullName evidence="1">Uncharacterized protein</fullName>
    </submittedName>
</protein>
<name>A0A0H4KGC2_9BACI</name>
<organism evidence="1 2">
    <name type="scientific">Priestia filamentosa</name>
    <dbReference type="NCBI Taxonomy" id="1402861"/>
    <lineage>
        <taxon>Bacteria</taxon>
        <taxon>Bacillati</taxon>
        <taxon>Bacillota</taxon>
        <taxon>Bacilli</taxon>
        <taxon>Bacillales</taxon>
        <taxon>Bacillaceae</taxon>
        <taxon>Priestia</taxon>
    </lineage>
</organism>